<evidence type="ECO:0000313" key="1">
    <source>
        <dbReference type="EMBL" id="KAK9239091.1"/>
    </source>
</evidence>
<keyword evidence="1" id="KW-0862">Zinc</keyword>
<gene>
    <name evidence="1" type="ORF">V1525DRAFT_399132</name>
</gene>
<keyword evidence="1" id="KW-0863">Zinc-finger</keyword>
<protein>
    <submittedName>
        <fullName evidence="1">Zinc-finger of the MIZ type in Nse subunit-domain-containing protein</fullName>
    </submittedName>
</protein>
<evidence type="ECO:0000313" key="2">
    <source>
        <dbReference type="Proteomes" id="UP001433508"/>
    </source>
</evidence>
<keyword evidence="2" id="KW-1185">Reference proteome</keyword>
<organism evidence="1 2">
    <name type="scientific">Lipomyces kononenkoae</name>
    <name type="common">Yeast</name>
    <dbReference type="NCBI Taxonomy" id="34357"/>
    <lineage>
        <taxon>Eukaryota</taxon>
        <taxon>Fungi</taxon>
        <taxon>Dikarya</taxon>
        <taxon>Ascomycota</taxon>
        <taxon>Saccharomycotina</taxon>
        <taxon>Lipomycetes</taxon>
        <taxon>Lipomycetales</taxon>
        <taxon>Lipomycetaceae</taxon>
        <taxon>Lipomyces</taxon>
    </lineage>
</organism>
<sequence length="281" mass="31870">MSDISLAGSQELQLDDTPLYLREEEQQTIKSLSLNRFDLNASRINDLMKYLEDTAADSAEFGMSVEVLELNLKKLIDIDVLMNSEPNAIDRALLRDNQVKDPASAFLGAMDEFAARNSAKSDKIKYSANKHYLNFKRRVWENTYGDDDMPPVGDWFDAHGSSKTVTQIHEREADDGDDDLVVAQEKRSLKCPVSLALFVNPVTSNVCPHTFSKDAIFSLFVENTRGRHRSLANITCPVAGCDKILVKENLIENPIIARQVERYIERQHQQEEAEFDKLDEE</sequence>
<dbReference type="EMBL" id="MU971349">
    <property type="protein sequence ID" value="KAK9239091.1"/>
    <property type="molecule type" value="Genomic_DNA"/>
</dbReference>
<proteinExistence type="predicted"/>
<accession>A0ACC3T656</accession>
<comment type="caution">
    <text evidence="1">The sequence shown here is derived from an EMBL/GenBank/DDBJ whole genome shotgun (WGS) entry which is preliminary data.</text>
</comment>
<keyword evidence="1" id="KW-0479">Metal-binding</keyword>
<dbReference type="Proteomes" id="UP001433508">
    <property type="component" value="Unassembled WGS sequence"/>
</dbReference>
<name>A0ACC3T656_LIPKO</name>
<reference evidence="2" key="1">
    <citation type="journal article" date="2024" name="Front. Bioeng. Biotechnol.">
        <title>Genome-scale model development and genomic sequencing of the oleaginous clade Lipomyces.</title>
        <authorList>
            <person name="Czajka J.J."/>
            <person name="Han Y."/>
            <person name="Kim J."/>
            <person name="Mondo S.J."/>
            <person name="Hofstad B.A."/>
            <person name="Robles A."/>
            <person name="Haridas S."/>
            <person name="Riley R."/>
            <person name="LaButti K."/>
            <person name="Pangilinan J."/>
            <person name="Andreopoulos W."/>
            <person name="Lipzen A."/>
            <person name="Yan J."/>
            <person name="Wang M."/>
            <person name="Ng V."/>
            <person name="Grigoriev I.V."/>
            <person name="Spatafora J.W."/>
            <person name="Magnuson J.K."/>
            <person name="Baker S.E."/>
            <person name="Pomraning K.R."/>
        </authorList>
    </citation>
    <scope>NUCLEOTIDE SEQUENCE [LARGE SCALE GENOMIC DNA]</scope>
    <source>
        <strain evidence="2">CBS 7786</strain>
    </source>
</reference>